<evidence type="ECO:0000256" key="2">
    <source>
        <dbReference type="ARBA" id="ARBA00022837"/>
    </source>
</evidence>
<accession>A0AAN7LYN1</accession>
<dbReference type="InterPro" id="IPR035892">
    <property type="entry name" value="C2_domain_sf"/>
</dbReference>
<comment type="caution">
    <text evidence="5">The sequence shown here is derived from an EMBL/GenBank/DDBJ whole genome shotgun (WGS) entry which is preliminary data.</text>
</comment>
<keyword evidence="6" id="KW-1185">Reference proteome</keyword>
<feature type="domain" description="C2" evidence="4">
    <location>
        <begin position="137"/>
        <end position="255"/>
    </location>
</feature>
<dbReference type="Pfam" id="PF00168">
    <property type="entry name" value="C2"/>
    <property type="match status" value="1"/>
</dbReference>
<protein>
    <recommendedName>
        <fullName evidence="4">C2 domain-containing protein</fullName>
    </recommendedName>
</protein>
<dbReference type="PROSITE" id="PS50004">
    <property type="entry name" value="C2"/>
    <property type="match status" value="1"/>
</dbReference>
<evidence type="ECO:0000256" key="3">
    <source>
        <dbReference type="SAM" id="MobiDB-lite"/>
    </source>
</evidence>
<keyword evidence="1" id="KW-0479">Metal-binding</keyword>
<evidence type="ECO:0000313" key="6">
    <source>
        <dbReference type="Proteomes" id="UP001346149"/>
    </source>
</evidence>
<feature type="region of interest" description="Disordered" evidence="3">
    <location>
        <begin position="12"/>
        <end position="47"/>
    </location>
</feature>
<proteinExistence type="predicted"/>
<feature type="compositionally biased region" description="Low complexity" evidence="3">
    <location>
        <begin position="12"/>
        <end position="21"/>
    </location>
</feature>
<organism evidence="5 6">
    <name type="scientific">Trapa natans</name>
    <name type="common">Water chestnut</name>
    <dbReference type="NCBI Taxonomy" id="22666"/>
    <lineage>
        <taxon>Eukaryota</taxon>
        <taxon>Viridiplantae</taxon>
        <taxon>Streptophyta</taxon>
        <taxon>Embryophyta</taxon>
        <taxon>Tracheophyta</taxon>
        <taxon>Spermatophyta</taxon>
        <taxon>Magnoliopsida</taxon>
        <taxon>eudicotyledons</taxon>
        <taxon>Gunneridae</taxon>
        <taxon>Pentapetalae</taxon>
        <taxon>rosids</taxon>
        <taxon>malvids</taxon>
        <taxon>Myrtales</taxon>
        <taxon>Lythraceae</taxon>
        <taxon>Trapa</taxon>
    </lineage>
</organism>
<dbReference type="PANTHER" id="PTHR46502">
    <property type="entry name" value="C2 DOMAIN-CONTAINING"/>
    <property type="match status" value="1"/>
</dbReference>
<sequence length="299" mass="32882">MGKASRWFRSLLGMKKSGSSSPTSTAPQKRRWSFVKSRKDRDGQSHPVALGEIDADCDDPEKHAIAVAAATAAVAEAALSIFRACPSSYCSAIKHKINGVVSIYSIRFYLMRGEPVSAVPLVEPTRKASFPRTNSTTLNRPKFSHPFYPRPAMVQGKLEVLLISARGLEDMDFLNKMDPYVILSYRTQDKRSSIASGQGSEPSWNESFLFTVSGNLSEMKLKILDSDTGTSDDFVGEAIIPLGPVFEEGSIPPTSYKVVKGEAYSGEIRLSLTFTPEVRHDRGLPEEESFGGWKQSSFD</sequence>
<reference evidence="5 6" key="1">
    <citation type="journal article" date="2023" name="Hortic Res">
        <title>Pangenome of water caltrop reveals structural variations and asymmetric subgenome divergence after allopolyploidization.</title>
        <authorList>
            <person name="Zhang X."/>
            <person name="Chen Y."/>
            <person name="Wang L."/>
            <person name="Yuan Y."/>
            <person name="Fang M."/>
            <person name="Shi L."/>
            <person name="Lu R."/>
            <person name="Comes H.P."/>
            <person name="Ma Y."/>
            <person name="Chen Y."/>
            <person name="Huang G."/>
            <person name="Zhou Y."/>
            <person name="Zheng Z."/>
            <person name="Qiu Y."/>
        </authorList>
    </citation>
    <scope>NUCLEOTIDE SEQUENCE [LARGE SCALE GENOMIC DNA]</scope>
    <source>
        <strain evidence="5">F231</strain>
    </source>
</reference>
<dbReference type="Gene3D" id="2.60.40.150">
    <property type="entry name" value="C2 domain"/>
    <property type="match status" value="1"/>
</dbReference>
<evidence type="ECO:0000313" key="5">
    <source>
        <dbReference type="EMBL" id="KAK4788692.1"/>
    </source>
</evidence>
<name>A0AAN7LYN1_TRANT</name>
<dbReference type="PANTHER" id="PTHR46502:SF2">
    <property type="entry name" value="16 KDA PHLOEM PROTEIN 2"/>
    <property type="match status" value="1"/>
</dbReference>
<dbReference type="Proteomes" id="UP001346149">
    <property type="component" value="Unassembled WGS sequence"/>
</dbReference>
<dbReference type="AlphaFoldDB" id="A0AAN7LYN1"/>
<dbReference type="InterPro" id="IPR000008">
    <property type="entry name" value="C2_dom"/>
</dbReference>
<dbReference type="SMART" id="SM00239">
    <property type="entry name" value="C2"/>
    <property type="match status" value="1"/>
</dbReference>
<evidence type="ECO:0000256" key="1">
    <source>
        <dbReference type="ARBA" id="ARBA00022723"/>
    </source>
</evidence>
<dbReference type="GO" id="GO:0046872">
    <property type="term" value="F:metal ion binding"/>
    <property type="evidence" value="ECO:0007669"/>
    <property type="project" value="UniProtKB-KW"/>
</dbReference>
<evidence type="ECO:0000259" key="4">
    <source>
        <dbReference type="PROSITE" id="PS50004"/>
    </source>
</evidence>
<gene>
    <name evidence="5" type="ORF">SAY86_020011</name>
</gene>
<keyword evidence="2" id="KW-0106">Calcium</keyword>
<dbReference type="SUPFAM" id="SSF49562">
    <property type="entry name" value="C2 domain (Calcium/lipid-binding domain, CaLB)"/>
    <property type="match status" value="1"/>
</dbReference>
<dbReference type="EMBL" id="JAXQNO010000011">
    <property type="protein sequence ID" value="KAK4788692.1"/>
    <property type="molecule type" value="Genomic_DNA"/>
</dbReference>